<gene>
    <name evidence="1" type="ORF">CAL25_12510</name>
</gene>
<dbReference type="Proteomes" id="UP000216913">
    <property type="component" value="Unassembled WGS sequence"/>
</dbReference>
<evidence type="ECO:0000313" key="1">
    <source>
        <dbReference type="EMBL" id="OZI50150.1"/>
    </source>
</evidence>
<protein>
    <submittedName>
        <fullName evidence="1">Uncharacterized protein</fullName>
    </submittedName>
</protein>
<dbReference type="RefSeq" id="WP_094800386.1">
    <property type="nucleotide sequence ID" value="NZ_NEVN01000004.1"/>
</dbReference>
<reference evidence="1 2" key="1">
    <citation type="submission" date="2017-05" db="EMBL/GenBank/DDBJ databases">
        <title>Complete and WGS of Bordetella genogroups.</title>
        <authorList>
            <person name="Spilker T."/>
            <person name="LiPuma J."/>
        </authorList>
    </citation>
    <scope>NUCLEOTIDE SEQUENCE [LARGE SCALE GENOMIC DNA]</scope>
    <source>
        <strain evidence="1 2">AU10456</strain>
    </source>
</reference>
<evidence type="ECO:0000313" key="2">
    <source>
        <dbReference type="Proteomes" id="UP000216913"/>
    </source>
</evidence>
<dbReference type="OrthoDB" id="8655998at2"/>
<comment type="caution">
    <text evidence="1">The sequence shown here is derived from an EMBL/GenBank/DDBJ whole genome shotgun (WGS) entry which is preliminary data.</text>
</comment>
<organism evidence="1 2">
    <name type="scientific">Bordetella genomosp. 5</name>
    <dbReference type="NCBI Taxonomy" id="1395608"/>
    <lineage>
        <taxon>Bacteria</taxon>
        <taxon>Pseudomonadati</taxon>
        <taxon>Pseudomonadota</taxon>
        <taxon>Betaproteobacteria</taxon>
        <taxon>Burkholderiales</taxon>
        <taxon>Alcaligenaceae</taxon>
        <taxon>Bordetella</taxon>
    </lineage>
</organism>
<name>A0A261TM88_9BORD</name>
<keyword evidence="2" id="KW-1185">Reference proteome</keyword>
<proteinExistence type="predicted"/>
<sequence>MGTAKYDHPGFVADTGTDGQFLVGIWCPHGYPAHVHIGRVDEHGQAEAQLRLRIPDSVFQSMPDDAETLCRRAMGQAVRDHLLTGNEFQETRLQLDAVPWSGPMRAMAPA</sequence>
<accession>A0A261TM88</accession>
<dbReference type="EMBL" id="NEVP01000007">
    <property type="protein sequence ID" value="OZI50150.1"/>
    <property type="molecule type" value="Genomic_DNA"/>
</dbReference>
<dbReference type="AlphaFoldDB" id="A0A261TM88"/>